<dbReference type="EMBL" id="VDFR01000023">
    <property type="protein sequence ID" value="TNC49500.1"/>
    <property type="molecule type" value="Genomic_DNA"/>
</dbReference>
<keyword evidence="2" id="KW-0378">Hydrolase</keyword>
<name>A0A5C4MUA9_9ACTN</name>
<dbReference type="GO" id="GO:0016787">
    <property type="term" value="F:hydrolase activity"/>
    <property type="evidence" value="ECO:0007669"/>
    <property type="project" value="UniProtKB-KW"/>
</dbReference>
<dbReference type="PANTHER" id="PTHR43383:SF2">
    <property type="entry name" value="AMIDOHYDROLASE 2 FAMILY PROTEIN"/>
    <property type="match status" value="1"/>
</dbReference>
<evidence type="ECO:0000313" key="1">
    <source>
        <dbReference type="EMBL" id="TNC49500.1"/>
    </source>
</evidence>
<accession>A0A5C4MUA9</accession>
<dbReference type="Gene3D" id="3.20.20.140">
    <property type="entry name" value="Metal-dependent hydrolases"/>
    <property type="match status" value="1"/>
</dbReference>
<proteinExistence type="predicted"/>
<dbReference type="RefSeq" id="WP_139105406.1">
    <property type="nucleotide sequence ID" value="NZ_VDFR01000022.1"/>
</dbReference>
<comment type="caution">
    <text evidence="2">The sequence shown here is derived from an EMBL/GenBank/DDBJ whole genome shotgun (WGS) entry which is preliminary data.</text>
</comment>
<evidence type="ECO:0000313" key="3">
    <source>
        <dbReference type="Proteomes" id="UP000306740"/>
    </source>
</evidence>
<dbReference type="InterPro" id="IPR032466">
    <property type="entry name" value="Metal_Hydrolase"/>
</dbReference>
<dbReference type="PANTHER" id="PTHR43383">
    <property type="entry name" value="NODULIN 6"/>
    <property type="match status" value="1"/>
</dbReference>
<gene>
    <name evidence="2" type="ORF">FHE65_05105</name>
    <name evidence="1" type="ORF">FHE65_05315</name>
</gene>
<sequence>MPDRWRSPVPDDWPRLVDAHCHPVAVEDLSDQAFARLLGGSGALDSMTAVALRRWCAPVLDLDAHAAVDTYLARRREIGADEVNRRFLSRAGVGDLVLDEPGTRGTDATLQAAEARGHRLLRLDDLAVALLAERGPSDLAADVRRELRRTDAVAAVTLACLRPVAADGSAAVLLGSAPPSDAELGAVLRTDGEVRRAEDSRWHTWLAFAALEAGLPLEIPLGHVLAAGRPVFGDPVALRPFLAATEGMGVPVVLVNAYPYHEVAAVLARSYTHVHLDLGRVTRVGGELSARVVAETLLAAPFERLLYSSDGYGLAEHHYLGAVLFRRALGGVLHDLLVRDEIDRATSERLTRLVSRDNAVRVFGLGRRG</sequence>
<dbReference type="SUPFAM" id="SSF51556">
    <property type="entry name" value="Metallo-dependent hydrolases"/>
    <property type="match status" value="1"/>
</dbReference>
<evidence type="ECO:0000313" key="2">
    <source>
        <dbReference type="EMBL" id="TNC49658.1"/>
    </source>
</evidence>
<dbReference type="Proteomes" id="UP000306740">
    <property type="component" value="Unassembled WGS sequence"/>
</dbReference>
<dbReference type="AlphaFoldDB" id="A0A5C4MUA9"/>
<organism evidence="2 3">
    <name type="scientific">Mumia zhuanghuii</name>
    <dbReference type="NCBI Taxonomy" id="2585211"/>
    <lineage>
        <taxon>Bacteria</taxon>
        <taxon>Bacillati</taxon>
        <taxon>Actinomycetota</taxon>
        <taxon>Actinomycetes</taxon>
        <taxon>Propionibacteriales</taxon>
        <taxon>Nocardioidaceae</taxon>
        <taxon>Mumia</taxon>
    </lineage>
</organism>
<dbReference type="EMBL" id="VDFR01000022">
    <property type="protein sequence ID" value="TNC49658.1"/>
    <property type="molecule type" value="Genomic_DNA"/>
</dbReference>
<reference evidence="2 3" key="1">
    <citation type="submission" date="2019-05" db="EMBL/GenBank/DDBJ databases">
        <title>Mumia sp. nov., isolated from the intestinal contents of plateau pika (Ochotona curzoniae) in the Qinghai-Tibet plateau of China.</title>
        <authorList>
            <person name="Tian Z."/>
        </authorList>
    </citation>
    <scope>NUCLEOTIDE SEQUENCE [LARGE SCALE GENOMIC DNA]</scope>
    <source>
        <strain evidence="3">527</strain>
        <strain evidence="2">Z527</strain>
    </source>
</reference>
<dbReference type="OrthoDB" id="8244441at2"/>
<protein>
    <submittedName>
        <fullName evidence="2">Amidohydrolase</fullName>
    </submittedName>
</protein>